<dbReference type="OrthoDB" id="8279531at2"/>
<protein>
    <recommendedName>
        <fullName evidence="4">Transmembrane protein</fullName>
    </recommendedName>
</protein>
<feature type="chain" id="PRO_5007136974" description="Transmembrane protein" evidence="1">
    <location>
        <begin position="26"/>
        <end position="95"/>
    </location>
</feature>
<keyword evidence="1" id="KW-0732">Signal</keyword>
<evidence type="ECO:0000313" key="3">
    <source>
        <dbReference type="Proteomes" id="UP000068164"/>
    </source>
</evidence>
<reference evidence="2 3" key="1">
    <citation type="submission" date="2015-11" db="EMBL/GenBank/DDBJ databases">
        <title>Draft Genome Sequence of the Strain BR 10423 (Rhizobium sp.) isolated from nodules of Mimosa pudica.</title>
        <authorList>
            <person name="Barauna A.C."/>
            <person name="Zilli J.E."/>
            <person name="Simoes-Araujo J.L."/>
            <person name="Reis V.M."/>
            <person name="James E.K."/>
            <person name="Reis F.B.Jr."/>
            <person name="Rouws L.F."/>
            <person name="Passos S.R."/>
            <person name="Gois S.R."/>
        </authorList>
    </citation>
    <scope>NUCLEOTIDE SEQUENCE [LARGE SCALE GENOMIC DNA]</scope>
    <source>
        <strain evidence="2 3">BR10423</strain>
    </source>
</reference>
<accession>A0A109JMF3</accession>
<evidence type="ECO:0000313" key="2">
    <source>
        <dbReference type="EMBL" id="KWV51616.1"/>
    </source>
</evidence>
<dbReference type="AlphaFoldDB" id="A0A109JMF3"/>
<name>A0A109JMF3_9HYPH</name>
<evidence type="ECO:0000256" key="1">
    <source>
        <dbReference type="SAM" id="SignalP"/>
    </source>
</evidence>
<evidence type="ECO:0008006" key="4">
    <source>
        <dbReference type="Google" id="ProtNLM"/>
    </source>
</evidence>
<dbReference type="RefSeq" id="WP_018117211.1">
    <property type="nucleotide sequence ID" value="NZ_JBBNAS010000395.1"/>
</dbReference>
<sequence>MIQIVAAAMMAVLVAGCAVTSVSYSGEGYAPIPGSITYGGQPRTKLTKAPIGSSFPHTFTDQTGREVEEIYVIQPDRTLLIVQRHYRPFLAWSRR</sequence>
<keyword evidence="3" id="KW-1185">Reference proteome</keyword>
<dbReference type="EMBL" id="LNCD01000078">
    <property type="protein sequence ID" value="KWV51616.1"/>
    <property type="molecule type" value="Genomic_DNA"/>
</dbReference>
<organism evidence="2 3">
    <name type="scientific">Rhizobium altiplani</name>
    <dbReference type="NCBI Taxonomy" id="1864509"/>
    <lineage>
        <taxon>Bacteria</taxon>
        <taxon>Pseudomonadati</taxon>
        <taxon>Pseudomonadota</taxon>
        <taxon>Alphaproteobacteria</taxon>
        <taxon>Hyphomicrobiales</taxon>
        <taxon>Rhizobiaceae</taxon>
        <taxon>Rhizobium/Agrobacterium group</taxon>
        <taxon>Rhizobium</taxon>
    </lineage>
</organism>
<gene>
    <name evidence="2" type="ORF">AS026_06040</name>
</gene>
<comment type="caution">
    <text evidence="2">The sequence shown here is derived from an EMBL/GenBank/DDBJ whole genome shotgun (WGS) entry which is preliminary data.</text>
</comment>
<proteinExistence type="predicted"/>
<feature type="signal peptide" evidence="1">
    <location>
        <begin position="1"/>
        <end position="25"/>
    </location>
</feature>
<dbReference type="Proteomes" id="UP000068164">
    <property type="component" value="Unassembled WGS sequence"/>
</dbReference>